<dbReference type="Gene3D" id="1.10.10.10">
    <property type="entry name" value="Winged helix-like DNA-binding domain superfamily/Winged helix DNA-binding domain"/>
    <property type="match status" value="1"/>
</dbReference>
<comment type="caution">
    <text evidence="1">The sequence shown here is derived from an EMBL/GenBank/DDBJ whole genome shotgun (WGS) entry which is preliminary data.</text>
</comment>
<name>A0A840NAK5_9BRAD</name>
<dbReference type="SUPFAM" id="SSF46785">
    <property type="entry name" value="Winged helix' DNA-binding domain"/>
    <property type="match status" value="1"/>
</dbReference>
<gene>
    <name evidence="1" type="ORF">HNQ36_004728</name>
</gene>
<dbReference type="GO" id="GO:0016740">
    <property type="term" value="F:transferase activity"/>
    <property type="evidence" value="ECO:0007669"/>
    <property type="project" value="UniProtKB-KW"/>
</dbReference>
<organism evidence="1 2">
    <name type="scientific">Afipia massiliensis</name>
    <dbReference type="NCBI Taxonomy" id="211460"/>
    <lineage>
        <taxon>Bacteria</taxon>
        <taxon>Pseudomonadati</taxon>
        <taxon>Pseudomonadota</taxon>
        <taxon>Alphaproteobacteria</taxon>
        <taxon>Hyphomicrobiales</taxon>
        <taxon>Nitrobacteraceae</taxon>
        <taxon>Afipia</taxon>
    </lineage>
</organism>
<dbReference type="AlphaFoldDB" id="A0A840NAK5"/>
<dbReference type="InterPro" id="IPR036388">
    <property type="entry name" value="WH-like_DNA-bd_sf"/>
</dbReference>
<dbReference type="InterPro" id="IPR036390">
    <property type="entry name" value="WH_DNA-bd_sf"/>
</dbReference>
<dbReference type="RefSeq" id="WP_184089441.1">
    <property type="nucleotide sequence ID" value="NZ_JACHIJ010000008.1"/>
</dbReference>
<reference evidence="1 2" key="1">
    <citation type="submission" date="2020-08" db="EMBL/GenBank/DDBJ databases">
        <title>Genomic Encyclopedia of Type Strains, Phase IV (KMG-IV): sequencing the most valuable type-strain genomes for metagenomic binning, comparative biology and taxonomic classification.</title>
        <authorList>
            <person name="Goeker M."/>
        </authorList>
    </citation>
    <scope>NUCLEOTIDE SEQUENCE [LARGE SCALE GENOMIC DNA]</scope>
    <source>
        <strain evidence="1 2">DSM 17498</strain>
    </source>
</reference>
<dbReference type="EMBL" id="JACHIJ010000008">
    <property type="protein sequence ID" value="MBB5054721.1"/>
    <property type="molecule type" value="Genomic_DNA"/>
</dbReference>
<protein>
    <submittedName>
        <fullName evidence="1">GNAT superfamily N-acetyltransferase</fullName>
    </submittedName>
</protein>
<keyword evidence="1" id="KW-0808">Transferase</keyword>
<evidence type="ECO:0000313" key="1">
    <source>
        <dbReference type="EMBL" id="MBB5054721.1"/>
    </source>
</evidence>
<evidence type="ECO:0000313" key="2">
    <source>
        <dbReference type="Proteomes" id="UP000521227"/>
    </source>
</evidence>
<accession>A0A840NAK5</accession>
<dbReference type="Proteomes" id="UP000521227">
    <property type="component" value="Unassembled WGS sequence"/>
</dbReference>
<sequence length="175" mass="19712">MTSGPKKLSPETIGAASSASLIECPDSILDAPERAVLAFDMAWVQWRADFRRTVVASGILRRPWRSAFEADLIFSIVSHRWLTGRPITLKELATYFEQFATAATVSRHIDDMEEAGMLARDVDANDRRRFFLMPTERLEVIGREFLQARVRTMRDHGFVWAGSTAIDPKTAIDPA</sequence>
<proteinExistence type="predicted"/>